<dbReference type="PROSITE" id="PS50835">
    <property type="entry name" value="IG_LIKE"/>
    <property type="match status" value="2"/>
</dbReference>
<dbReference type="InterPro" id="IPR007110">
    <property type="entry name" value="Ig-like_dom"/>
</dbReference>
<dbReference type="Gene3D" id="2.60.40.10">
    <property type="entry name" value="Immunoglobulins"/>
    <property type="match status" value="2"/>
</dbReference>
<dbReference type="Pfam" id="PF13927">
    <property type="entry name" value="Ig_3"/>
    <property type="match status" value="1"/>
</dbReference>
<keyword evidence="4" id="KW-0472">Membrane</keyword>
<dbReference type="InterPro" id="IPR036179">
    <property type="entry name" value="Ig-like_dom_sf"/>
</dbReference>
<evidence type="ECO:0000256" key="6">
    <source>
        <dbReference type="ARBA" id="ARBA00023180"/>
    </source>
</evidence>
<comment type="caution">
    <text evidence="8">The sequence shown here is derived from an EMBL/GenBank/DDBJ whole genome shotgun (WGS) entry which is preliminary data.</text>
</comment>
<evidence type="ECO:0000256" key="2">
    <source>
        <dbReference type="ARBA" id="ARBA00022729"/>
    </source>
</evidence>
<evidence type="ECO:0000256" key="1">
    <source>
        <dbReference type="ARBA" id="ARBA00004370"/>
    </source>
</evidence>
<reference evidence="8 9" key="1">
    <citation type="submission" date="2022-12" db="EMBL/GenBank/DDBJ databases">
        <title>Chromosome-level genome of Tegillarca granosa.</title>
        <authorList>
            <person name="Kim J."/>
        </authorList>
    </citation>
    <scope>NUCLEOTIDE SEQUENCE [LARGE SCALE GENOMIC DNA]</scope>
    <source>
        <strain evidence="8">Teg-2019</strain>
        <tissue evidence="8">Adductor muscle</tissue>
    </source>
</reference>
<evidence type="ECO:0000256" key="4">
    <source>
        <dbReference type="ARBA" id="ARBA00023136"/>
    </source>
</evidence>
<dbReference type="InterPro" id="IPR013783">
    <property type="entry name" value="Ig-like_fold"/>
</dbReference>
<dbReference type="EMBL" id="JARBDR010000736">
    <property type="protein sequence ID" value="KAJ8307737.1"/>
    <property type="molecule type" value="Genomic_DNA"/>
</dbReference>
<evidence type="ECO:0000313" key="8">
    <source>
        <dbReference type="EMBL" id="KAJ8307737.1"/>
    </source>
</evidence>
<organism evidence="8 9">
    <name type="scientific">Tegillarca granosa</name>
    <name type="common">Malaysian cockle</name>
    <name type="synonym">Anadara granosa</name>
    <dbReference type="NCBI Taxonomy" id="220873"/>
    <lineage>
        <taxon>Eukaryota</taxon>
        <taxon>Metazoa</taxon>
        <taxon>Spiralia</taxon>
        <taxon>Lophotrochozoa</taxon>
        <taxon>Mollusca</taxon>
        <taxon>Bivalvia</taxon>
        <taxon>Autobranchia</taxon>
        <taxon>Pteriomorphia</taxon>
        <taxon>Arcoida</taxon>
        <taxon>Arcoidea</taxon>
        <taxon>Arcidae</taxon>
        <taxon>Tegillarca</taxon>
    </lineage>
</organism>
<feature type="domain" description="Ig-like" evidence="7">
    <location>
        <begin position="233"/>
        <end position="317"/>
    </location>
</feature>
<dbReference type="InterPro" id="IPR013106">
    <property type="entry name" value="Ig_V-set"/>
</dbReference>
<evidence type="ECO:0000256" key="5">
    <source>
        <dbReference type="ARBA" id="ARBA00023157"/>
    </source>
</evidence>
<keyword evidence="9" id="KW-1185">Reference proteome</keyword>
<dbReference type="PANTHER" id="PTHR23277:SF108">
    <property type="entry name" value="FASCICLIN-3"/>
    <property type="match status" value="1"/>
</dbReference>
<keyword evidence="3" id="KW-0677">Repeat</keyword>
<keyword evidence="5" id="KW-1015">Disulfide bond</keyword>
<protein>
    <recommendedName>
        <fullName evidence="7">Ig-like domain-containing protein</fullName>
    </recommendedName>
</protein>
<dbReference type="SUPFAM" id="SSF48726">
    <property type="entry name" value="Immunoglobulin"/>
    <property type="match status" value="3"/>
</dbReference>
<dbReference type="InterPro" id="IPR003598">
    <property type="entry name" value="Ig_sub2"/>
</dbReference>
<keyword evidence="6" id="KW-0325">Glycoprotein</keyword>
<dbReference type="PANTHER" id="PTHR23277">
    <property type="entry name" value="NECTIN-RELATED"/>
    <property type="match status" value="1"/>
</dbReference>
<dbReference type="Proteomes" id="UP001217089">
    <property type="component" value="Unassembled WGS sequence"/>
</dbReference>
<dbReference type="InterPro" id="IPR003599">
    <property type="entry name" value="Ig_sub"/>
</dbReference>
<evidence type="ECO:0000256" key="3">
    <source>
        <dbReference type="ARBA" id="ARBA00022737"/>
    </source>
</evidence>
<dbReference type="SMART" id="SM00409">
    <property type="entry name" value="IG"/>
    <property type="match status" value="2"/>
</dbReference>
<dbReference type="SMART" id="SM00408">
    <property type="entry name" value="IGc2"/>
    <property type="match status" value="2"/>
</dbReference>
<dbReference type="InterPro" id="IPR051427">
    <property type="entry name" value="Nectin/Nectin-like"/>
</dbReference>
<dbReference type="Pfam" id="PF07686">
    <property type="entry name" value="V-set"/>
    <property type="match status" value="1"/>
</dbReference>
<comment type="subcellular location">
    <subcellularLocation>
        <location evidence="1">Membrane</location>
    </subcellularLocation>
</comment>
<evidence type="ECO:0000259" key="7">
    <source>
        <dbReference type="PROSITE" id="PS50835"/>
    </source>
</evidence>
<accession>A0ABQ9EVY6</accession>
<keyword evidence="2" id="KW-0732">Signal</keyword>
<sequence length="327" mass="36378">MLYTGSYKVTFCALNGHVTLNISFRKSVTDGKILKWYGPPYIRDLGTLYITGVDGVNPKGVSFIHGGLQNDVTLNCPFRISDVDPILWYGPPHNDSAESTYITSNDGANPDTVLGNRLSVVGNHTAGEYNMKISNLQQSNEGKYICEYVHNQMYFNLQIKDKPSNIRISPTFDPYIVYVIQTGVQLQCTADVGNPLFIAYTWSHNSVDTSNNPYVLTVTKNSGGNYACTADGPEIQLFTKQQPVEGCRFVLTCYVSGKPALTVQQMWWTRHNDNTFRQQGIQIVIDNIQKEQSGTYTCHAQNTLTPSGQSSINKTATQDVEVDILCK</sequence>
<gene>
    <name evidence="8" type="ORF">KUTeg_014708</name>
</gene>
<name>A0ABQ9EVY6_TEGGR</name>
<evidence type="ECO:0000313" key="9">
    <source>
        <dbReference type="Proteomes" id="UP001217089"/>
    </source>
</evidence>
<dbReference type="CDD" id="cd00096">
    <property type="entry name" value="Ig"/>
    <property type="match status" value="1"/>
</dbReference>
<feature type="domain" description="Ig-like" evidence="7">
    <location>
        <begin position="170"/>
        <end position="230"/>
    </location>
</feature>
<proteinExistence type="predicted"/>